<dbReference type="InterPro" id="IPR001296">
    <property type="entry name" value="Glyco_trans_1"/>
</dbReference>
<dbReference type="EMBL" id="CP129683">
    <property type="protein sequence ID" value="XDS51238.1"/>
    <property type="molecule type" value="Genomic_DNA"/>
</dbReference>
<dbReference type="Pfam" id="PF00534">
    <property type="entry name" value="Glycos_transf_1"/>
    <property type="match status" value="1"/>
</dbReference>
<dbReference type="InterPro" id="IPR050194">
    <property type="entry name" value="Glycosyltransferase_grp1"/>
</dbReference>
<dbReference type="PANTHER" id="PTHR45947">
    <property type="entry name" value="SULFOQUINOVOSYL TRANSFERASE SQD2"/>
    <property type="match status" value="1"/>
</dbReference>
<evidence type="ECO:0000313" key="3">
    <source>
        <dbReference type="EMBL" id="XDS47127.1"/>
    </source>
</evidence>
<name>A0AB39UE36_9BIFI</name>
<proteinExistence type="predicted"/>
<evidence type="ECO:0000259" key="2">
    <source>
        <dbReference type="Pfam" id="PF00534"/>
    </source>
</evidence>
<dbReference type="KEGG" id="bfk:QN062_03425"/>
<feature type="domain" description="Glycosyl transferase family 1" evidence="2">
    <location>
        <begin position="2"/>
        <end position="73"/>
    </location>
</feature>
<gene>
    <name evidence="5" type="ORF">QN062_03425</name>
    <name evidence="4" type="ORF">QN216_07440</name>
    <name evidence="3" type="ORF">QN217_03020</name>
</gene>
<keyword evidence="1 3" id="KW-0808">Transferase</keyword>
<dbReference type="PANTHER" id="PTHR45947:SF3">
    <property type="entry name" value="SULFOQUINOVOSYL TRANSFERASE SQD2"/>
    <property type="match status" value="1"/>
</dbReference>
<protein>
    <submittedName>
        <fullName evidence="3">Glycosyltransferase</fullName>
        <ecNumber evidence="3">2.4.-.-</ecNumber>
    </submittedName>
</protein>
<dbReference type="EC" id="2.4.-.-" evidence="3"/>
<evidence type="ECO:0000313" key="4">
    <source>
        <dbReference type="EMBL" id="XDS48168.1"/>
    </source>
</evidence>
<evidence type="ECO:0000256" key="1">
    <source>
        <dbReference type="ARBA" id="ARBA00022679"/>
    </source>
</evidence>
<dbReference type="EMBL" id="CP129682">
    <property type="protein sequence ID" value="XDS48168.1"/>
    <property type="molecule type" value="Genomic_DNA"/>
</dbReference>
<sequence>MSADIALVCSKCEAFGRVTIEAASAGCIVIGADTGATPEILSKIGGIKYILGSCEDLGEKIREVIQSKEHYITHQNEFIKLARTNFTVEMMQHKLLTIFETVLK</sequence>
<organism evidence="3">
    <name type="scientific">Bifidobacterium fermentum</name>
    <dbReference type="NCBI Taxonomy" id="3059035"/>
    <lineage>
        <taxon>Bacteria</taxon>
        <taxon>Bacillati</taxon>
        <taxon>Actinomycetota</taxon>
        <taxon>Actinomycetes</taxon>
        <taxon>Bifidobacteriales</taxon>
        <taxon>Bifidobacteriaceae</taxon>
        <taxon>Bifidobacterium</taxon>
    </lineage>
</organism>
<accession>A0AB39UE36</accession>
<evidence type="ECO:0000313" key="5">
    <source>
        <dbReference type="EMBL" id="XDS51238.1"/>
    </source>
</evidence>
<reference evidence="3" key="1">
    <citation type="submission" date="2023-07" db="EMBL/GenBank/DDBJ databases">
        <title>Bifidobacterium aquikefiriaerophilum sp. nov. and Bifidobacterium eccum sp. nov., isolated from water kefir.</title>
        <authorList>
            <person name="Breselge S."/>
            <person name="Bellassi P."/>
            <person name="Barcenilla C."/>
            <person name="Alvarez-Ordonez A."/>
            <person name="Morelli L."/>
            <person name="Cotter P.D."/>
        </authorList>
    </citation>
    <scope>NUCLEOTIDE SEQUENCE</scope>
    <source>
        <strain evidence="5">WK012_4_13</strain>
        <strain evidence="4">WK013_4_14</strain>
        <strain evidence="3">WK048_4_13</strain>
    </source>
</reference>
<dbReference type="AlphaFoldDB" id="A0AB39UE36"/>
<dbReference type="GO" id="GO:0016757">
    <property type="term" value="F:glycosyltransferase activity"/>
    <property type="evidence" value="ECO:0007669"/>
    <property type="project" value="UniProtKB-KW"/>
</dbReference>
<dbReference type="RefSeq" id="WP_369342200.1">
    <property type="nucleotide sequence ID" value="NZ_CP129675.1"/>
</dbReference>
<dbReference type="SUPFAM" id="SSF53756">
    <property type="entry name" value="UDP-Glycosyltransferase/glycogen phosphorylase"/>
    <property type="match status" value="1"/>
</dbReference>
<dbReference type="Gene3D" id="3.40.50.2000">
    <property type="entry name" value="Glycogen Phosphorylase B"/>
    <property type="match status" value="1"/>
</dbReference>
<dbReference type="EMBL" id="CP129675">
    <property type="protein sequence ID" value="XDS47127.1"/>
    <property type="molecule type" value="Genomic_DNA"/>
</dbReference>
<keyword evidence="3" id="KW-0328">Glycosyltransferase</keyword>